<dbReference type="GO" id="GO:0043024">
    <property type="term" value="F:ribosomal small subunit binding"/>
    <property type="evidence" value="ECO:0007669"/>
    <property type="project" value="TreeGrafter"/>
</dbReference>
<evidence type="ECO:0000256" key="2">
    <source>
        <dbReference type="HAMAP-Rule" id="MF_00003"/>
    </source>
</evidence>
<gene>
    <name evidence="2 4" type="primary">rbfA</name>
    <name evidence="4" type="ORF">ERS852385_01726</name>
</gene>
<dbReference type="EMBL" id="CYYU01000014">
    <property type="protein sequence ID" value="CUN93322.1"/>
    <property type="molecule type" value="Genomic_DNA"/>
</dbReference>
<dbReference type="GO" id="GO:0005829">
    <property type="term" value="C:cytosol"/>
    <property type="evidence" value="ECO:0007669"/>
    <property type="project" value="TreeGrafter"/>
</dbReference>
<sequence length="135" mass="15572">MSQLRVEKVQELMKQEISKIILRELKDPRIGFVTVTSVECTGDLREAKIYVSLMGSEQQVKDCWAGLQSSLGFIRREIGKRIRLRFTPELSFVVDKSLDYSAHIQELLLKIEAEDKAKNDSTESTEIEDDKKEEH</sequence>
<dbReference type="AlphaFoldDB" id="A0A174AXG9"/>
<dbReference type="SUPFAM" id="SSF89919">
    <property type="entry name" value="Ribosome-binding factor A, RbfA"/>
    <property type="match status" value="1"/>
</dbReference>
<dbReference type="STRING" id="187979.ERS852385_01726"/>
<reference evidence="4 5" key="1">
    <citation type="submission" date="2015-09" db="EMBL/GenBank/DDBJ databases">
        <authorList>
            <consortium name="Pathogen Informatics"/>
        </authorList>
    </citation>
    <scope>NUCLEOTIDE SEQUENCE [LARGE SCALE GENOMIC DNA]</scope>
    <source>
        <strain evidence="4 5">2789STDY5608828</strain>
    </source>
</reference>
<comment type="subcellular location">
    <subcellularLocation>
        <location evidence="2">Cytoplasm</location>
    </subcellularLocation>
</comment>
<dbReference type="PROSITE" id="PS01319">
    <property type="entry name" value="RBFA"/>
    <property type="match status" value="1"/>
</dbReference>
<protein>
    <recommendedName>
        <fullName evidence="2">Ribosome-binding factor A</fullName>
    </recommendedName>
</protein>
<keyword evidence="5" id="KW-1185">Reference proteome</keyword>
<dbReference type="GO" id="GO:0030490">
    <property type="term" value="P:maturation of SSU-rRNA"/>
    <property type="evidence" value="ECO:0007669"/>
    <property type="project" value="UniProtKB-UniRule"/>
</dbReference>
<dbReference type="InterPro" id="IPR023799">
    <property type="entry name" value="RbfA_dom_sf"/>
</dbReference>
<dbReference type="NCBIfam" id="TIGR00082">
    <property type="entry name" value="rbfA"/>
    <property type="match status" value="1"/>
</dbReference>
<dbReference type="Pfam" id="PF02033">
    <property type="entry name" value="RBFA"/>
    <property type="match status" value="1"/>
</dbReference>
<evidence type="ECO:0000256" key="3">
    <source>
        <dbReference type="SAM" id="MobiDB-lite"/>
    </source>
</evidence>
<dbReference type="PANTHER" id="PTHR33515">
    <property type="entry name" value="RIBOSOME-BINDING FACTOR A, CHLOROPLASTIC-RELATED"/>
    <property type="match status" value="1"/>
</dbReference>
<dbReference type="OrthoDB" id="307788at2"/>
<proteinExistence type="inferred from homology"/>
<comment type="function">
    <text evidence="2">One of several proteins that assist in the late maturation steps of the functional core of the 30S ribosomal subunit. Associates with free 30S ribosomal subunits (but not with 30S subunits that are part of 70S ribosomes or polysomes). Required for efficient processing of 16S rRNA. May interact with the 5'-terminal helix region of 16S rRNA.</text>
</comment>
<evidence type="ECO:0000256" key="1">
    <source>
        <dbReference type="ARBA" id="ARBA00022517"/>
    </source>
</evidence>
<accession>A0A174AXG9</accession>
<feature type="region of interest" description="Disordered" evidence="3">
    <location>
        <begin position="116"/>
        <end position="135"/>
    </location>
</feature>
<dbReference type="Proteomes" id="UP000095546">
    <property type="component" value="Unassembled WGS sequence"/>
</dbReference>
<name>A0A174AXG9_9FIRM</name>
<dbReference type="InterPro" id="IPR000238">
    <property type="entry name" value="RbfA"/>
</dbReference>
<dbReference type="RefSeq" id="WP_055162191.1">
    <property type="nucleotide sequence ID" value="NZ_CABIWZ010000014.1"/>
</dbReference>
<dbReference type="PANTHER" id="PTHR33515:SF1">
    <property type="entry name" value="RIBOSOME-BINDING FACTOR A, CHLOROPLASTIC-RELATED"/>
    <property type="match status" value="1"/>
</dbReference>
<comment type="similarity">
    <text evidence="2">Belongs to the RbfA family.</text>
</comment>
<evidence type="ECO:0000313" key="4">
    <source>
        <dbReference type="EMBL" id="CUN93322.1"/>
    </source>
</evidence>
<keyword evidence="2" id="KW-0963">Cytoplasm</keyword>
<organism evidence="4 5">
    <name type="scientific">Mitsuokella jalaludinii</name>
    <dbReference type="NCBI Taxonomy" id="187979"/>
    <lineage>
        <taxon>Bacteria</taxon>
        <taxon>Bacillati</taxon>
        <taxon>Bacillota</taxon>
        <taxon>Negativicutes</taxon>
        <taxon>Selenomonadales</taxon>
        <taxon>Selenomonadaceae</taxon>
        <taxon>Mitsuokella</taxon>
    </lineage>
</organism>
<comment type="subunit">
    <text evidence="2">Monomer. Binds 30S ribosomal subunits, but not 50S ribosomal subunits or 70S ribosomes.</text>
</comment>
<dbReference type="HAMAP" id="MF_00003">
    <property type="entry name" value="RbfA"/>
    <property type="match status" value="1"/>
</dbReference>
<keyword evidence="1 2" id="KW-0690">Ribosome biogenesis</keyword>
<dbReference type="InterPro" id="IPR015946">
    <property type="entry name" value="KH_dom-like_a/b"/>
</dbReference>
<dbReference type="eggNOG" id="COG0858">
    <property type="taxonomic scope" value="Bacteria"/>
</dbReference>
<dbReference type="InterPro" id="IPR020053">
    <property type="entry name" value="Ribosome-bd_factorA_CS"/>
</dbReference>
<dbReference type="Gene3D" id="3.30.300.20">
    <property type="match status" value="1"/>
</dbReference>
<evidence type="ECO:0000313" key="5">
    <source>
        <dbReference type="Proteomes" id="UP000095546"/>
    </source>
</evidence>